<dbReference type="Pfam" id="PF01602">
    <property type="entry name" value="Adaptin_N"/>
    <property type="match status" value="1"/>
</dbReference>
<keyword evidence="5" id="KW-0472">Membrane</keyword>
<gene>
    <name evidence="8" type="ORF">TTHERM_00703490</name>
</gene>
<dbReference type="STRING" id="312017.Q22GH4"/>
<dbReference type="GO" id="GO:0012505">
    <property type="term" value="C:endomembrane system"/>
    <property type="evidence" value="ECO:0007669"/>
    <property type="project" value="UniProtKB-SubCell"/>
</dbReference>
<dbReference type="eggNOG" id="KOG1060">
    <property type="taxonomic scope" value="Eukaryota"/>
</dbReference>
<dbReference type="InterPro" id="IPR011989">
    <property type="entry name" value="ARM-like"/>
</dbReference>
<evidence type="ECO:0000256" key="5">
    <source>
        <dbReference type="ARBA" id="ARBA00023136"/>
    </source>
</evidence>
<keyword evidence="3" id="KW-0813">Transport</keyword>
<dbReference type="GeneID" id="7823595"/>
<dbReference type="PANTHER" id="PTHR11134">
    <property type="entry name" value="ADAPTOR COMPLEX SUBUNIT BETA FAMILY MEMBER"/>
    <property type="match status" value="1"/>
</dbReference>
<dbReference type="GO" id="GO:0016192">
    <property type="term" value="P:vesicle-mediated transport"/>
    <property type="evidence" value="ECO:0007669"/>
    <property type="project" value="InterPro"/>
</dbReference>
<evidence type="ECO:0000256" key="1">
    <source>
        <dbReference type="ARBA" id="ARBA00004308"/>
    </source>
</evidence>
<dbReference type="HOGENOM" id="CLU_363121_0_0_1"/>
<evidence type="ECO:0000313" key="8">
    <source>
        <dbReference type="EMBL" id="EAR84357.2"/>
    </source>
</evidence>
<evidence type="ECO:0000256" key="3">
    <source>
        <dbReference type="ARBA" id="ARBA00022448"/>
    </source>
</evidence>
<reference evidence="9" key="1">
    <citation type="journal article" date="2006" name="PLoS Biol.">
        <title>Macronuclear genome sequence of the ciliate Tetrahymena thermophila, a model eukaryote.</title>
        <authorList>
            <person name="Eisen J.A."/>
            <person name="Coyne R.S."/>
            <person name="Wu M."/>
            <person name="Wu D."/>
            <person name="Thiagarajan M."/>
            <person name="Wortman J.R."/>
            <person name="Badger J.H."/>
            <person name="Ren Q."/>
            <person name="Amedeo P."/>
            <person name="Jones K.M."/>
            <person name="Tallon L.J."/>
            <person name="Delcher A.L."/>
            <person name="Salzberg S.L."/>
            <person name="Silva J.C."/>
            <person name="Haas B.J."/>
            <person name="Majoros W.H."/>
            <person name="Farzad M."/>
            <person name="Carlton J.M."/>
            <person name="Smith R.K. Jr."/>
            <person name="Garg J."/>
            <person name="Pearlman R.E."/>
            <person name="Karrer K.M."/>
            <person name="Sun L."/>
            <person name="Manning G."/>
            <person name="Elde N.C."/>
            <person name="Turkewitz A.P."/>
            <person name="Asai D.J."/>
            <person name="Wilkes D.E."/>
            <person name="Wang Y."/>
            <person name="Cai H."/>
            <person name="Collins K."/>
            <person name="Stewart B.A."/>
            <person name="Lee S.R."/>
            <person name="Wilamowska K."/>
            <person name="Weinberg Z."/>
            <person name="Ruzzo W.L."/>
            <person name="Wloga D."/>
            <person name="Gaertig J."/>
            <person name="Frankel J."/>
            <person name="Tsao C.-C."/>
            <person name="Gorovsky M.A."/>
            <person name="Keeling P.J."/>
            <person name="Waller R.F."/>
            <person name="Patron N.J."/>
            <person name="Cherry J.M."/>
            <person name="Stover N.A."/>
            <person name="Krieger C.J."/>
            <person name="del Toro C."/>
            <person name="Ryder H.F."/>
            <person name="Williamson S.C."/>
            <person name="Barbeau R.A."/>
            <person name="Hamilton E.P."/>
            <person name="Orias E."/>
        </authorList>
    </citation>
    <scope>NUCLEOTIDE SEQUENCE [LARGE SCALE GENOMIC DNA]</scope>
    <source>
        <strain evidence="9">SB210</strain>
    </source>
</reference>
<dbReference type="InterPro" id="IPR016024">
    <property type="entry name" value="ARM-type_fold"/>
</dbReference>
<evidence type="ECO:0000256" key="6">
    <source>
        <dbReference type="SAM" id="MobiDB-lite"/>
    </source>
</evidence>
<evidence type="ECO:0000256" key="4">
    <source>
        <dbReference type="ARBA" id="ARBA00022927"/>
    </source>
</evidence>
<dbReference type="GO" id="GO:0030117">
    <property type="term" value="C:membrane coat"/>
    <property type="evidence" value="ECO:0007669"/>
    <property type="project" value="InterPro"/>
</dbReference>
<dbReference type="SUPFAM" id="SSF48371">
    <property type="entry name" value="ARM repeat"/>
    <property type="match status" value="1"/>
</dbReference>
<dbReference type="EMBL" id="GG662460">
    <property type="protein sequence ID" value="EAR84357.2"/>
    <property type="molecule type" value="Genomic_DNA"/>
</dbReference>
<evidence type="ECO:0000313" key="9">
    <source>
        <dbReference type="Proteomes" id="UP000009168"/>
    </source>
</evidence>
<protein>
    <submittedName>
        <fullName evidence="8">Adaptin amine-terminal region protein</fullName>
    </submittedName>
</protein>
<proteinExistence type="inferred from homology"/>
<dbReference type="InParanoid" id="Q22GH4"/>
<dbReference type="InterPro" id="IPR026739">
    <property type="entry name" value="AP_beta"/>
</dbReference>
<feature type="compositionally biased region" description="Basic and acidic residues" evidence="6">
    <location>
        <begin position="723"/>
        <end position="732"/>
    </location>
</feature>
<dbReference type="Gene3D" id="1.25.10.10">
    <property type="entry name" value="Leucine-rich Repeat Variant"/>
    <property type="match status" value="1"/>
</dbReference>
<dbReference type="GO" id="GO:0006886">
    <property type="term" value="P:intracellular protein transport"/>
    <property type="evidence" value="ECO:0007669"/>
    <property type="project" value="InterPro"/>
</dbReference>
<name>Q22GH4_TETTS</name>
<accession>Q22GH4</accession>
<dbReference type="RefSeq" id="XP_001032020.2">
    <property type="nucleotide sequence ID" value="XM_001032020.3"/>
</dbReference>
<comment type="subcellular location">
    <subcellularLocation>
        <location evidence="1">Endomembrane system</location>
    </subcellularLocation>
</comment>
<feature type="domain" description="Clathrin/coatomer adaptor adaptin-like N-terminal" evidence="7">
    <location>
        <begin position="41"/>
        <end position="584"/>
    </location>
</feature>
<sequence length="774" mass="89899">MIMNIKFLQQIPQLALQTKEKVKSKIDQLKKEDSKYLTSSNMSRDQIIKGLESKNSQKVLDSLKRLLALSILGKSISKYVNKVILLLANPDIEIKRIIYILLTEISYENPNCDELLMCISPLLKQIASNIPSVIKGDTLKTLCSLTIQEMKPMLIKTLQKLHVDKSPYVKKISALTLIQFFLSKDIEEEEVDALYSFLLKDVPFLKGCVLHLSRQLQTQGDNLEFLHYHFRRVCKEIHTYTVYDIVLNLQMINKYALMYLQYEQQVQLEQQAQAQAAAVEENKKQKLSSIKKIHPDLQLLYNVCTRLLYSSYPSVILEVAHIAIDFPQPELLSKVAKALLRFVNINSDSKLIILQAIEYFSIKYPQYFKNSFRTLFVTQLEKVYCKVKKIEILYHIVDDLNVGHILDELNYQIRSPSFDVSIAAINCIKKIAIKQNKFFGKCIKSLTSLLKTANQQLIEVLVKALSELIQQNINVYYPILSYTFEYYQQINNPLIKERVIIQISQFCQEIPSICLDYYRILLQSYTKEHDIVKLQIGNLGFKLLCIFDQNHELFQKLVEFFKYNLNLGINDRSFKVRDRMRFIKAITIGNEVSDISSYEAQKLKENLNKIHTQKLVDLSTNHVSELFNSNEGQIQQISTENQLEYLGEQQARSFGLLTNEGFRIGTISSILKIRYEGYSNFEIYSTQIAKESTDQRRSEAETQEKLQKEQQIQEKLQKQKEIAEAQAEEEKVVSQVKPNPEAKQNQIKKQVQSDLLNHYQDSLKKTLSDFFEDD</sequence>
<keyword evidence="4" id="KW-0653">Protein transport</keyword>
<comment type="similarity">
    <text evidence="2">Belongs to the adaptor complexes large subunit family.</text>
</comment>
<dbReference type="Proteomes" id="UP000009168">
    <property type="component" value="Unassembled WGS sequence"/>
</dbReference>
<evidence type="ECO:0000256" key="2">
    <source>
        <dbReference type="ARBA" id="ARBA00006613"/>
    </source>
</evidence>
<dbReference type="AlphaFoldDB" id="Q22GH4"/>
<feature type="region of interest" description="Disordered" evidence="6">
    <location>
        <begin position="723"/>
        <end position="749"/>
    </location>
</feature>
<evidence type="ECO:0000259" key="7">
    <source>
        <dbReference type="Pfam" id="PF01602"/>
    </source>
</evidence>
<keyword evidence="9" id="KW-1185">Reference proteome</keyword>
<organism evidence="8 9">
    <name type="scientific">Tetrahymena thermophila (strain SB210)</name>
    <dbReference type="NCBI Taxonomy" id="312017"/>
    <lineage>
        <taxon>Eukaryota</taxon>
        <taxon>Sar</taxon>
        <taxon>Alveolata</taxon>
        <taxon>Ciliophora</taxon>
        <taxon>Intramacronucleata</taxon>
        <taxon>Oligohymenophorea</taxon>
        <taxon>Hymenostomatida</taxon>
        <taxon>Tetrahymenina</taxon>
        <taxon>Tetrahymenidae</taxon>
        <taxon>Tetrahymena</taxon>
    </lineage>
</organism>
<dbReference type="InterPro" id="IPR002553">
    <property type="entry name" value="Clathrin/coatomer_adapt-like_N"/>
</dbReference>
<dbReference type="OrthoDB" id="302453at2759"/>
<dbReference type="KEGG" id="tet:TTHERM_00703490"/>